<protein>
    <submittedName>
        <fullName evidence="2">Peptidoglycan-binding protein</fullName>
    </submittedName>
</protein>
<gene>
    <name evidence="2" type="ORF">O0931_06540</name>
</gene>
<organism evidence="2 3">
    <name type="scientific">Pedobacter rhodius</name>
    <dbReference type="NCBI Taxonomy" id="3004098"/>
    <lineage>
        <taxon>Bacteria</taxon>
        <taxon>Pseudomonadati</taxon>
        <taxon>Bacteroidota</taxon>
        <taxon>Sphingobacteriia</taxon>
        <taxon>Sphingobacteriales</taxon>
        <taxon>Sphingobacteriaceae</taxon>
        <taxon>Pedobacter</taxon>
    </lineage>
</organism>
<evidence type="ECO:0000313" key="2">
    <source>
        <dbReference type="EMBL" id="MCZ4222952.1"/>
    </source>
</evidence>
<dbReference type="SUPFAM" id="SSF55166">
    <property type="entry name" value="Hedgehog/DD-peptidase"/>
    <property type="match status" value="1"/>
</dbReference>
<name>A0ABT4KVJ7_9SPHI</name>
<reference evidence="2" key="1">
    <citation type="submission" date="2022-12" db="EMBL/GenBank/DDBJ databases">
        <title>Genome sequence of SJ11.</title>
        <authorList>
            <person name="Woo H."/>
        </authorList>
    </citation>
    <scope>NUCLEOTIDE SEQUENCE</scope>
    <source>
        <strain evidence="2">SJ11</strain>
    </source>
</reference>
<evidence type="ECO:0000259" key="1">
    <source>
        <dbReference type="Pfam" id="PF01471"/>
    </source>
</evidence>
<comment type="caution">
    <text evidence="2">The sequence shown here is derived from an EMBL/GenBank/DDBJ whole genome shotgun (WGS) entry which is preliminary data.</text>
</comment>
<proteinExistence type="predicted"/>
<feature type="domain" description="Peptidoglycan binding-like" evidence="1">
    <location>
        <begin position="140"/>
        <end position="168"/>
    </location>
</feature>
<dbReference type="EMBL" id="JAPWGL010000002">
    <property type="protein sequence ID" value="MCZ4222952.1"/>
    <property type="molecule type" value="Genomic_DNA"/>
</dbReference>
<sequence length="175" mass="19886">MEDIAQFFLEKLMIDERYGIAKPVDDQTLLLPRFLNTLEVCVDIYKQKYPNQSVTFAETYRSNSLQYKYFQQGASKIKADGMHHYGIAADSIFIINGKRTYKGDVMLLRKIYVDNGLTILGMWDALHVQLIPVGQQMQLRNAVSSKIKAFQNQQGIPVTGLVDDITVAKARSVFS</sequence>
<dbReference type="InterPro" id="IPR009045">
    <property type="entry name" value="Zn_M74/Hedgehog-like"/>
</dbReference>
<dbReference type="InterPro" id="IPR002477">
    <property type="entry name" value="Peptidoglycan-bd-like"/>
</dbReference>
<dbReference type="SUPFAM" id="SSF47090">
    <property type="entry name" value="PGBD-like"/>
    <property type="match status" value="1"/>
</dbReference>
<dbReference type="InterPro" id="IPR036365">
    <property type="entry name" value="PGBD-like_sf"/>
</dbReference>
<dbReference type="RefSeq" id="WP_269414755.1">
    <property type="nucleotide sequence ID" value="NZ_JAPWGL010000002.1"/>
</dbReference>
<dbReference type="Gene3D" id="3.30.1380.10">
    <property type="match status" value="1"/>
</dbReference>
<keyword evidence="3" id="KW-1185">Reference proteome</keyword>
<dbReference type="Pfam" id="PF01471">
    <property type="entry name" value="PG_binding_1"/>
    <property type="match status" value="1"/>
</dbReference>
<evidence type="ECO:0000313" key="3">
    <source>
        <dbReference type="Proteomes" id="UP001144341"/>
    </source>
</evidence>
<accession>A0ABT4KVJ7</accession>
<dbReference type="Proteomes" id="UP001144341">
    <property type="component" value="Unassembled WGS sequence"/>
</dbReference>